<dbReference type="InterPro" id="IPR005123">
    <property type="entry name" value="Oxoglu/Fe-dep_dioxygenase_dom"/>
</dbReference>
<dbReference type="PROSITE" id="PS51471">
    <property type="entry name" value="FE2OG_OXY"/>
    <property type="match status" value="1"/>
</dbReference>
<dbReference type="InterPro" id="IPR044862">
    <property type="entry name" value="Pro_4_hyd_alph_FE2OG_OXY"/>
</dbReference>
<evidence type="ECO:0000313" key="5">
    <source>
        <dbReference type="Proteomes" id="UP000054558"/>
    </source>
</evidence>
<feature type="domain" description="Fe2OG dioxygenase" evidence="3">
    <location>
        <begin position="334"/>
        <end position="432"/>
    </location>
</feature>
<protein>
    <recommendedName>
        <fullName evidence="6">Fe2OG dioxygenase domain-containing protein</fullName>
    </recommendedName>
</protein>
<dbReference type="PROSITE" id="PS50966">
    <property type="entry name" value="ZF_SWIM"/>
    <property type="match status" value="1"/>
</dbReference>
<sequence length="661" mass="74001">MEPLPLFRYFVKMQTALKKIVQSGLLLGSIKTDGEFDTQYDSSTYSEKERLLAGAVRKLYGGLSEKNVFCCGGSVKLPEHDQKFLIVKLLDGDPCGCALSSSFDNAQTGPKTTLAESITNLILKSVIEKSTVAGFGDLKEGANVVDYTIRKAWEAYFHLDFDYPNKPDSRKYIPGLSREGLVHMGHGGQDRLDRLKGRATVEAVSAELLETSQKKRSAEDPEYYTTTFTARVAEEGRSLKTTVTAGKVKEPQKSRVYLAYYDKDALELSYECECGERAAKTTPTWCDHAVAVLIKMVDPYAGEARPEFHYHKALFLQPIMEHIKERMNHGARISLLPYKINVYGEGGFFKPHVDSPRDVENMVGTLVVCLPSEHEGGELVVSHTGVNHVFDFAPLSGDRERVQWAAMYGDCLHEVKEVKKGYRATLTFSIIQEGKAGKTDDRIWDPRPLKYARSRDNLAETGYKVTYPSSSTRYEYPEIEEEFSDGPWNKLEAEREAQAIVESLRALDPAPKFVTILLSHDYTQANLLRPDILKGTDWLLHQALTQTFPVEVLTVVTRDHWTIPYSSDEDYNGMRGASRFSCYAFTKEDLAWLVGEGPKPAYKWEAAAAAGRTLLVAPTAAQKKKLEQRESGYSGNQYVEGAESLCVYFEAALVIELAKNV</sequence>
<gene>
    <name evidence="4" type="ORF">KFL_004300050</name>
</gene>
<evidence type="ECO:0000256" key="1">
    <source>
        <dbReference type="PROSITE-ProRule" id="PRU00325"/>
    </source>
</evidence>
<keyword evidence="1" id="KW-0862">Zinc</keyword>
<reference evidence="4 5" key="1">
    <citation type="journal article" date="2014" name="Nat. Commun.">
        <title>Klebsormidium flaccidum genome reveals primary factors for plant terrestrial adaptation.</title>
        <authorList>
            <person name="Hori K."/>
            <person name="Maruyama F."/>
            <person name="Fujisawa T."/>
            <person name="Togashi T."/>
            <person name="Yamamoto N."/>
            <person name="Seo M."/>
            <person name="Sato S."/>
            <person name="Yamada T."/>
            <person name="Mori H."/>
            <person name="Tajima N."/>
            <person name="Moriyama T."/>
            <person name="Ikeuchi M."/>
            <person name="Watanabe M."/>
            <person name="Wada H."/>
            <person name="Kobayashi K."/>
            <person name="Saito M."/>
            <person name="Masuda T."/>
            <person name="Sasaki-Sekimoto Y."/>
            <person name="Mashiguchi K."/>
            <person name="Awai K."/>
            <person name="Shimojima M."/>
            <person name="Masuda S."/>
            <person name="Iwai M."/>
            <person name="Nobusawa T."/>
            <person name="Narise T."/>
            <person name="Kondo S."/>
            <person name="Saito H."/>
            <person name="Sato R."/>
            <person name="Murakawa M."/>
            <person name="Ihara Y."/>
            <person name="Oshima-Yamada Y."/>
            <person name="Ohtaka K."/>
            <person name="Satoh M."/>
            <person name="Sonobe K."/>
            <person name="Ishii M."/>
            <person name="Ohtani R."/>
            <person name="Kanamori-Sato M."/>
            <person name="Honoki R."/>
            <person name="Miyazaki D."/>
            <person name="Mochizuki H."/>
            <person name="Umetsu J."/>
            <person name="Higashi K."/>
            <person name="Shibata D."/>
            <person name="Kamiya Y."/>
            <person name="Sato N."/>
            <person name="Nakamura Y."/>
            <person name="Tabata S."/>
            <person name="Ida S."/>
            <person name="Kurokawa K."/>
            <person name="Ohta H."/>
        </authorList>
    </citation>
    <scope>NUCLEOTIDE SEQUENCE [LARGE SCALE GENOMIC DNA]</scope>
    <source>
        <strain evidence="4 5">NIES-2285</strain>
    </source>
</reference>
<keyword evidence="1" id="KW-0479">Metal-binding</keyword>
<accession>A0A1Y1IBW1</accession>
<proteinExistence type="predicted"/>
<name>A0A1Y1IBW1_KLENI</name>
<dbReference type="Gene3D" id="2.60.120.620">
    <property type="entry name" value="q2cbj1_9rhob like domain"/>
    <property type="match status" value="1"/>
</dbReference>
<dbReference type="PANTHER" id="PTHR33099:SF14">
    <property type="entry name" value="PROLYL 4-HYDROXYLASE ALPHA SUBUNIT FE(2+) 2OG DIOXYGENASE DOMAIN-CONTAINING PROTEIN"/>
    <property type="match status" value="1"/>
</dbReference>
<organism evidence="4 5">
    <name type="scientific">Klebsormidium nitens</name>
    <name type="common">Green alga</name>
    <name type="synonym">Ulothrix nitens</name>
    <dbReference type="NCBI Taxonomy" id="105231"/>
    <lineage>
        <taxon>Eukaryota</taxon>
        <taxon>Viridiplantae</taxon>
        <taxon>Streptophyta</taxon>
        <taxon>Klebsormidiophyceae</taxon>
        <taxon>Klebsormidiales</taxon>
        <taxon>Klebsormidiaceae</taxon>
        <taxon>Klebsormidium</taxon>
    </lineage>
</organism>
<evidence type="ECO:0000259" key="3">
    <source>
        <dbReference type="PROSITE" id="PS51471"/>
    </source>
</evidence>
<dbReference type="Proteomes" id="UP000054558">
    <property type="component" value="Unassembled WGS sequence"/>
</dbReference>
<evidence type="ECO:0000259" key="2">
    <source>
        <dbReference type="PROSITE" id="PS50966"/>
    </source>
</evidence>
<dbReference type="AlphaFoldDB" id="A0A1Y1IBW1"/>
<evidence type="ECO:0008006" key="6">
    <source>
        <dbReference type="Google" id="ProtNLM"/>
    </source>
</evidence>
<dbReference type="Pfam" id="PF13640">
    <property type="entry name" value="2OG-FeII_Oxy_3"/>
    <property type="match status" value="1"/>
</dbReference>
<dbReference type="InterPro" id="IPR007527">
    <property type="entry name" value="Znf_SWIM"/>
</dbReference>
<feature type="domain" description="SWIM-type" evidence="2">
    <location>
        <begin position="257"/>
        <end position="297"/>
    </location>
</feature>
<keyword evidence="5" id="KW-1185">Reference proteome</keyword>
<dbReference type="GO" id="GO:0008270">
    <property type="term" value="F:zinc ion binding"/>
    <property type="evidence" value="ECO:0007669"/>
    <property type="project" value="UniProtKB-KW"/>
</dbReference>
<dbReference type="OrthoDB" id="3058546at2759"/>
<dbReference type="EMBL" id="DF237379">
    <property type="protein sequence ID" value="GAQ88454.1"/>
    <property type="molecule type" value="Genomic_DNA"/>
</dbReference>
<keyword evidence="1" id="KW-0863">Zinc-finger</keyword>
<dbReference type="PANTHER" id="PTHR33099">
    <property type="entry name" value="FE2OG DIOXYGENASE DOMAIN-CONTAINING PROTEIN"/>
    <property type="match status" value="1"/>
</dbReference>
<evidence type="ECO:0000313" key="4">
    <source>
        <dbReference type="EMBL" id="GAQ88454.1"/>
    </source>
</evidence>